<dbReference type="AlphaFoldDB" id="A0A562IUT3"/>
<dbReference type="EMBL" id="VLKF01000001">
    <property type="protein sequence ID" value="TWH74767.1"/>
    <property type="molecule type" value="Genomic_DNA"/>
</dbReference>
<reference evidence="1 2" key="1">
    <citation type="submission" date="2019-07" db="EMBL/GenBank/DDBJ databases">
        <title>R&amp;d 2014.</title>
        <authorList>
            <person name="Klenk H.-P."/>
        </authorList>
    </citation>
    <scope>NUCLEOTIDE SEQUENCE [LARGE SCALE GENOMIC DNA]</scope>
    <source>
        <strain evidence="1 2">DSM 45764</strain>
    </source>
</reference>
<proteinExistence type="predicted"/>
<dbReference type="RefSeq" id="WP_153359663.1">
    <property type="nucleotide sequence ID" value="NZ_JABGDC010000071.1"/>
</dbReference>
<dbReference type="OrthoDB" id="5196383at2"/>
<organism evidence="1 2">
    <name type="scientific">Modestobacter roseus</name>
    <dbReference type="NCBI Taxonomy" id="1181884"/>
    <lineage>
        <taxon>Bacteria</taxon>
        <taxon>Bacillati</taxon>
        <taxon>Actinomycetota</taxon>
        <taxon>Actinomycetes</taxon>
        <taxon>Geodermatophilales</taxon>
        <taxon>Geodermatophilaceae</taxon>
        <taxon>Modestobacter</taxon>
    </lineage>
</organism>
<evidence type="ECO:0000313" key="2">
    <source>
        <dbReference type="Proteomes" id="UP000321490"/>
    </source>
</evidence>
<accession>A0A562IUT3</accession>
<keyword evidence="2" id="KW-1185">Reference proteome</keyword>
<sequence length="149" mass="14905">MNKVLLGVAGAVLAIGAAVVGGVVVAMPVGVSGPGAVLAELQGHTDTDSFADAGDAPDGWLPGWVSGSDVVVVRPGEAAGDDSGAIRADLVLDPGTELPADCTPADSISMPWDGGGSWPELTDQQRCGDWVAVQLGDHLYLWGETSAGV</sequence>
<name>A0A562IUT3_9ACTN</name>
<comment type="caution">
    <text evidence="1">The sequence shown here is derived from an EMBL/GenBank/DDBJ whole genome shotgun (WGS) entry which is preliminary data.</text>
</comment>
<evidence type="ECO:0000313" key="1">
    <source>
        <dbReference type="EMBL" id="TWH74767.1"/>
    </source>
</evidence>
<dbReference type="Proteomes" id="UP000321490">
    <property type="component" value="Unassembled WGS sequence"/>
</dbReference>
<protein>
    <submittedName>
        <fullName evidence="1">Uncharacterized protein</fullName>
    </submittedName>
</protein>
<gene>
    <name evidence="1" type="ORF">JD78_03312</name>
</gene>